<dbReference type="EMBL" id="JAPESX010000931">
    <property type="protein sequence ID" value="KAJ8119218.1"/>
    <property type="molecule type" value="Genomic_DNA"/>
</dbReference>
<sequence>MDLPSHKASANSSVNAPKRNQYAESQVELHPVKDWSGNGFQEVYVSSDERAHAAMPSNGRNGISVMNDISVQTV</sequence>
<organism evidence="1 2">
    <name type="scientific">Nemania bipapillata</name>
    <dbReference type="NCBI Taxonomy" id="110536"/>
    <lineage>
        <taxon>Eukaryota</taxon>
        <taxon>Fungi</taxon>
        <taxon>Dikarya</taxon>
        <taxon>Ascomycota</taxon>
        <taxon>Pezizomycotina</taxon>
        <taxon>Sordariomycetes</taxon>
        <taxon>Xylariomycetidae</taxon>
        <taxon>Xylariales</taxon>
        <taxon>Xylariaceae</taxon>
        <taxon>Nemania</taxon>
    </lineage>
</organism>
<keyword evidence="2" id="KW-1185">Reference proteome</keyword>
<proteinExistence type="predicted"/>
<comment type="caution">
    <text evidence="1">The sequence shown here is derived from an EMBL/GenBank/DDBJ whole genome shotgun (WGS) entry which is preliminary data.</text>
</comment>
<name>A0ACC2IVY1_9PEZI</name>
<evidence type="ECO:0000313" key="1">
    <source>
        <dbReference type="EMBL" id="KAJ8119218.1"/>
    </source>
</evidence>
<dbReference type="Proteomes" id="UP001153334">
    <property type="component" value="Unassembled WGS sequence"/>
</dbReference>
<protein>
    <submittedName>
        <fullName evidence="1">Uncharacterized protein</fullName>
    </submittedName>
</protein>
<accession>A0ACC2IVY1</accession>
<reference evidence="1" key="1">
    <citation type="submission" date="2022-11" db="EMBL/GenBank/DDBJ databases">
        <title>Genome Sequence of Nemania bipapillata.</title>
        <authorList>
            <person name="Buettner E."/>
        </authorList>
    </citation>
    <scope>NUCLEOTIDE SEQUENCE</scope>
    <source>
        <strain evidence="1">CP14</strain>
    </source>
</reference>
<gene>
    <name evidence="1" type="ORF">ONZ43_g3787</name>
</gene>
<evidence type="ECO:0000313" key="2">
    <source>
        <dbReference type="Proteomes" id="UP001153334"/>
    </source>
</evidence>